<organism evidence="2 3">
    <name type="scientific">Marmota monax</name>
    <name type="common">Woodchuck</name>
    <dbReference type="NCBI Taxonomy" id="9995"/>
    <lineage>
        <taxon>Eukaryota</taxon>
        <taxon>Metazoa</taxon>
        <taxon>Chordata</taxon>
        <taxon>Craniata</taxon>
        <taxon>Vertebrata</taxon>
        <taxon>Euteleostomi</taxon>
        <taxon>Mammalia</taxon>
        <taxon>Eutheria</taxon>
        <taxon>Euarchontoglires</taxon>
        <taxon>Glires</taxon>
        <taxon>Rodentia</taxon>
        <taxon>Sciuromorpha</taxon>
        <taxon>Sciuridae</taxon>
        <taxon>Xerinae</taxon>
        <taxon>Marmotini</taxon>
        <taxon>Marmota</taxon>
    </lineage>
</organism>
<reference evidence="2 3" key="1">
    <citation type="submission" date="2019-04" db="EMBL/GenBank/DDBJ databases">
        <authorList>
            <person name="Alioto T."/>
            <person name="Alioto T."/>
        </authorList>
    </citation>
    <scope>NUCLEOTIDE SEQUENCE [LARGE SCALE GENOMIC DNA]</scope>
</reference>
<dbReference type="Proteomes" id="UP000335636">
    <property type="component" value="Unassembled WGS sequence"/>
</dbReference>
<evidence type="ECO:0000313" key="3">
    <source>
        <dbReference type="Proteomes" id="UP000335636"/>
    </source>
</evidence>
<proteinExistence type="predicted"/>
<dbReference type="Proteomes" id="UP000662637">
    <property type="component" value="Unassembled WGS sequence"/>
</dbReference>
<protein>
    <submittedName>
        <fullName evidence="2">Uncharacterized protein</fullName>
    </submittedName>
</protein>
<gene>
    <name evidence="1" type="ORF">GHT09_016624</name>
    <name evidence="2" type="ORF">MONAX_5E030758</name>
</gene>
<dbReference type="EMBL" id="WJEC01006517">
    <property type="protein sequence ID" value="KAF7472564.1"/>
    <property type="molecule type" value="Genomic_DNA"/>
</dbReference>
<dbReference type="AlphaFoldDB" id="A0A5E4CR58"/>
<reference evidence="1" key="2">
    <citation type="submission" date="2020-08" db="EMBL/GenBank/DDBJ databases">
        <authorList>
            <person name="Shumante A."/>
            <person name="Zimin A.V."/>
            <person name="Puiu D."/>
            <person name="Salzberg S.L."/>
        </authorList>
    </citation>
    <scope>NUCLEOTIDE SEQUENCE</scope>
    <source>
        <strain evidence="1">WC2-LM</strain>
        <tissue evidence="1">Liver</tissue>
    </source>
</reference>
<sequence length="114" mass="12631">MDASRERRENESSWFCRMCVARCQLGLGPLPSLFPWGLCQATFYPSLPSEASEHTCSCLYLGPCPGWGLAPHLDQSCQQAARPLQDSILMAVALLGPYPVPSPHFPRGNRAWCH</sequence>
<dbReference type="EMBL" id="CABDUW010001743">
    <property type="protein sequence ID" value="VTJ83629.1"/>
    <property type="molecule type" value="Genomic_DNA"/>
</dbReference>
<evidence type="ECO:0000313" key="2">
    <source>
        <dbReference type="EMBL" id="VTJ83629.1"/>
    </source>
</evidence>
<keyword evidence="3" id="KW-1185">Reference proteome</keyword>
<evidence type="ECO:0000313" key="1">
    <source>
        <dbReference type="EMBL" id="KAF7472564.1"/>
    </source>
</evidence>
<accession>A0A5E4CR58</accession>
<name>A0A5E4CR58_MARMO</name>